<dbReference type="Pfam" id="PF14295">
    <property type="entry name" value="PAN_4"/>
    <property type="match status" value="3"/>
</dbReference>
<dbReference type="RefSeq" id="XP_001743515.1">
    <property type="nucleotide sequence ID" value="XM_001743463.1"/>
</dbReference>
<feature type="signal peptide" evidence="4">
    <location>
        <begin position="1"/>
        <end position="24"/>
    </location>
</feature>
<dbReference type="OMA" id="CETSAIC"/>
<dbReference type="SMART" id="SM00136">
    <property type="entry name" value="LamNT"/>
    <property type="match status" value="1"/>
</dbReference>
<dbReference type="PROSITE" id="PS01248">
    <property type="entry name" value="EGF_LAM_1"/>
    <property type="match status" value="1"/>
</dbReference>
<dbReference type="Pfam" id="PF00055">
    <property type="entry name" value="Laminin_N"/>
    <property type="match status" value="1"/>
</dbReference>
<keyword evidence="4" id="KW-0732">Signal</keyword>
<sequence length="2964" mass="313136">MDGCLSAGVCLFVLLALQADLVYSSLLLPPQAGSLRHGARAIATETCGARSSSESAVPPYNLLEHDALDYAQQHHSSTPPAFAPVDENVCLVAGLTQLTYSCGHSCSLAHPDTFHPPSHILDGDLSSFWQGPPGMDDINVTISLDPNSAESSFQYHLAYVLIRFNSPKPAAMVIERSTDGGHSFTPWRYMARDCQGTSQAFCFLPPYPVHRLPFAFTFVPVRQTGPRLMPRRDPSLGLTSDYRSLEVDAVRAFVTADHIRLRLLQLHRFVVSTSVQSGINCERCLSGFFRPEGVSRHAPTPCSACNCVRAGASNQETGQCTCREGMTGQHCDQCATGYTPVSTNATTSLPCAGCTCLPGASASSVCAPNGTCSCRGHYIQGHSCDHCSAGTFAPVVATSLYQIEDAINAASVIQRIVPSNPNATMQYSGLGLAFVRSHLPIHVALPLTASSGSHTLVLRHASQASALVRIEFNDFAIAARTTNLAPCLNDDFCDTILADALEFTIQGSVLITLVCNAEMGSFCAWDALALVPRAVVAMEAALEPAVAPAVAAITATASLRTTHRCSALAYPLNQVDAAQCARGARAAALSAAGDCQDCDCHTLGAVSPICDEAQGACTCRPGVANDRRCLPGVAGPRCDQCVATAINLIPFVGCATCNACSQHLRDLWHNASNALGNVNMTAMMGLDAVRSDLVAAQAARESALTSLTVTAQELSTLATTVDAGNSTLRRAVTTWQAPAFVTMILATDRLRLSLEALGGHQAQTAWEVAHTAATLETLAAQWAALFAEASNSLNRSALATAQTKFDRALHAEVQARAFPLAVSGLHRQLAQVQAQRGLIQIALDNATTDSADAFASLNHSTLGIATLVDRFEASRLQISDTFAHISRLQEHHIASVEALVQVQGSLNNTTNLLSEVEAEAAALRIDGASMQVRLNNSAHLLDKAIPAAAVTLDAAVDALDAQAIQTHNLSRVAASDVDQTERTVAAMGEWLVALAPPVNPDNAVLANHSAADLATLVAANRAANATTRAAQSQVAHLPLLKEFDEAVLQADVSRLNNASAVLSGLNEAAATLNTSLFLAAEAGIDPFAEVTRLTSRTTAGFAAIATAAQNATDQMNMSCAWTSLNTSTPIVLLANLTRGTDGLAVDASQLVHTSKTLASELESRLHVVPTFNATAALQTRLATTSERLANLAARMAAAHQRLLQAQPPSWPDIQLELGPSAALLLASNNSRAIQVESVDLMPASPGGHAGDVLTLPVPIRATGHVPVIRELMLSGSLAPLDLRLACHWAAPVVAAHSAVDKITLIGHAYHPAATSLVMRPLAMQVGGVELQTCRLDNDGLCVFQLTPVELTAALSATVGADPSTWANMSHPDRREVVVTPDLIDTLSGQKIACPPLRLSHDVTQPGFPVSEAAQLSLTTPLQPARAGDVVAVQIGAHAWSHGPITLSGALDVPCVLQLRDAQLATGWTGTSRFVRNSTHCWVVFSARQTTAATASSTITRQIIHVLDLLRVALTVSKPMDAASSVPLPLALHLWTASDGGGALAPLSSYCTSTNCNIRVLDTELADATSLLIPVPSHYALLNDGALQHQPRRLSLRLRALTTDGRTTNMSTEAMTCTAHPAAAVQAASCAEVVLWPDTLSDSFDLQLTATTRLATGDFGRNVTVQVRVHQPQNVSLVPDRGFSRPIWGWRSDDTCTNGARRAPQRLRILAHVDGMMVDVTHRCSLADCLPDAAAWRSGPHVWTATVQSNLTLALRQGNSLWTSVVSRSILPVPATILGLNMALITPSVVEAAFSARGEAAQQWDLSASLPPSPYSTVLRDNETTATLAPYLVLQDWSIVPLSMHQLETTVSSSALAVLATRNLSIEARVPVAMAQTATLTVALMQPVPCGGIVASTNAVNLSVAPARAVALQVIAYDLDSGVEAPMDSTSIVTVPGDLLVSFGTAISRCFRVQLLYDGGRPASDASALVSIAFNASALRRSGTSLCFSGVSTGQHTVHFVHTDAPLLRASHTVHVVASTGLSLRMVHWPATQSDPHLESEATTLAPAGVDRTGRRVYESAMLLCVANLSNGSTLALSPGPATDALAFGGIAAGELGMTTYDNRARLSFQHEPTYGYRGHVVTPEAPGLVSFAYFLGVSMSNIAQTRVSSSPRAVVAVHGASVSPAQQVVFDHVLFAEGVLLPHTFFVRDGTALLPQLLSFRSHEPEVVGVNAETGHCQVMSPRAGSVQVDIQFRGSPFASVQVPALGAPPQRGLWIGSTNDMTTNRVTVPLWLYMDEELSAGTILRFVLSASCEALANASARVGQAGAWLEFALRDCELEVVVIVADAGTVLEMAWVELDAAAHAALHAEVLELVGPGLLSRTYTNVLNSSLQLEAATLARRPRDVSCTPYDIITRNECNGAAAASCPVDVWGDANGDCELDLRDLAALVFRSTPLQQMVLPTTHLSGLQQLNKLFNAASLDFNGDGALNQPDTRLWAQAYLGLPIVAAVNWQVEHNRTPTTCSVALVIETRSWDGGLAAELSLHVAGSNLLHMASPLLLPGHADNGSSSWVYGGTLPGPRTRVQFTMAAGSSIRAYLLSSSTVALFSPHVERPAYVFECLTATATQPLPLNSTATSTATSTSTSTSTFTSTSTSTSSTSTSSSSRSEPMASITSSSFTTTDNMATPGTTSETAAPTAPSLPGFSITFDSETDRRRFSTAFTPEKYEAELKQVSLEACCAACETSAICRGAFFWLTKAGETRCHLLSDLGTPDGVSTESNSLSLTRKTWRGCEVAHQGVLTVPGLTNVSHTPRRFATAFVATALLEELYDLDQSGCEAACLRRNSCTGAFFWLVGARARCKLLADVGEAGVATSSHSTSLQCRAQFDFDPRWTPSGTLLRASGSQPLGESLRFGNAFQTDAQLDVLRDGRTVEECTQACTHHGLCAAIFHYLPPGSGMPHCVLLERAEDVVATNLVSLSLELSH</sequence>
<feature type="domain" description="Laminin EGF-like" evidence="5">
    <location>
        <begin position="305"/>
        <end position="356"/>
    </location>
</feature>
<accession>A9URE3</accession>
<dbReference type="InterPro" id="IPR050440">
    <property type="entry name" value="Laminin/Netrin_ECM"/>
</dbReference>
<name>A9URE3_MONBE</name>
<dbReference type="PANTHER" id="PTHR10574">
    <property type="entry name" value="NETRIN/LAMININ-RELATED"/>
    <property type="match status" value="1"/>
</dbReference>
<dbReference type="EMBL" id="CH991544">
    <property type="protein sequence ID" value="EDQ92229.1"/>
    <property type="molecule type" value="Genomic_DNA"/>
</dbReference>
<feature type="compositionally biased region" description="Low complexity" evidence="3">
    <location>
        <begin position="2665"/>
        <end position="2682"/>
    </location>
</feature>
<dbReference type="InParanoid" id="A9URE3"/>
<feature type="compositionally biased region" description="Polar residues" evidence="3">
    <location>
        <begin position="2652"/>
        <end position="2664"/>
    </location>
</feature>
<dbReference type="InterPro" id="IPR002049">
    <property type="entry name" value="LE_dom"/>
</dbReference>
<dbReference type="Gene3D" id="2.10.25.10">
    <property type="entry name" value="Laminin"/>
    <property type="match status" value="1"/>
</dbReference>
<organism evidence="7 8">
    <name type="scientific">Monosiga brevicollis</name>
    <name type="common">Choanoflagellate</name>
    <dbReference type="NCBI Taxonomy" id="81824"/>
    <lineage>
        <taxon>Eukaryota</taxon>
        <taxon>Choanoflagellata</taxon>
        <taxon>Craspedida</taxon>
        <taxon>Salpingoecidae</taxon>
        <taxon>Monosiga</taxon>
    </lineage>
</organism>
<dbReference type="PANTHER" id="PTHR10574:SF406">
    <property type="entry name" value="LAMININ SUBUNIT ALPHA 5"/>
    <property type="match status" value="1"/>
</dbReference>
<gene>
    <name evidence="7" type="ORF">MONBRDRAFT_6041</name>
</gene>
<evidence type="ECO:0000256" key="1">
    <source>
        <dbReference type="ARBA" id="ARBA00023157"/>
    </source>
</evidence>
<evidence type="ECO:0000313" key="8">
    <source>
        <dbReference type="Proteomes" id="UP000001357"/>
    </source>
</evidence>
<dbReference type="GO" id="GO:0009888">
    <property type="term" value="P:tissue development"/>
    <property type="evidence" value="ECO:0000318"/>
    <property type="project" value="GO_Central"/>
</dbReference>
<dbReference type="SMART" id="SM00180">
    <property type="entry name" value="EGF_Lam"/>
    <property type="match status" value="3"/>
</dbReference>
<evidence type="ECO:0000256" key="4">
    <source>
        <dbReference type="SAM" id="SignalP"/>
    </source>
</evidence>
<keyword evidence="8" id="KW-1185">Reference proteome</keyword>
<feature type="chain" id="PRO_5002744380" description="Laminin EGF-like domain-containing protein" evidence="4">
    <location>
        <begin position="25"/>
        <end position="2964"/>
    </location>
</feature>
<keyword evidence="2" id="KW-0424">Laminin EGF-like domain</keyword>
<reference evidence="7 8" key="1">
    <citation type="journal article" date="2008" name="Nature">
        <title>The genome of the choanoflagellate Monosiga brevicollis and the origin of metazoans.</title>
        <authorList>
            <consortium name="JGI Sequencing"/>
            <person name="King N."/>
            <person name="Westbrook M.J."/>
            <person name="Young S.L."/>
            <person name="Kuo A."/>
            <person name="Abedin M."/>
            <person name="Chapman J."/>
            <person name="Fairclough S."/>
            <person name="Hellsten U."/>
            <person name="Isogai Y."/>
            <person name="Letunic I."/>
            <person name="Marr M."/>
            <person name="Pincus D."/>
            <person name="Putnam N."/>
            <person name="Rokas A."/>
            <person name="Wright K.J."/>
            <person name="Zuzow R."/>
            <person name="Dirks W."/>
            <person name="Good M."/>
            <person name="Goodstein D."/>
            <person name="Lemons D."/>
            <person name="Li W."/>
            <person name="Lyons J.B."/>
            <person name="Morris A."/>
            <person name="Nichols S."/>
            <person name="Richter D.J."/>
            <person name="Salamov A."/>
            <person name="Bork P."/>
            <person name="Lim W.A."/>
            <person name="Manning G."/>
            <person name="Miller W.T."/>
            <person name="McGinnis W."/>
            <person name="Shapiro H."/>
            <person name="Tjian R."/>
            <person name="Grigoriev I.V."/>
            <person name="Rokhsar D."/>
        </authorList>
    </citation>
    <scope>NUCLEOTIDE SEQUENCE [LARGE SCALE GENOMIC DNA]</scope>
    <source>
        <strain evidence="8">MX1 / ATCC 50154</strain>
    </source>
</reference>
<feature type="region of interest" description="Disordered" evidence="3">
    <location>
        <begin position="2610"/>
        <end position="2687"/>
    </location>
</feature>
<dbReference type="Proteomes" id="UP000001357">
    <property type="component" value="Unassembled WGS sequence"/>
</dbReference>
<evidence type="ECO:0000259" key="6">
    <source>
        <dbReference type="PROSITE" id="PS51117"/>
    </source>
</evidence>
<protein>
    <recommendedName>
        <fullName evidence="9">Laminin EGF-like domain-containing protein</fullName>
    </recommendedName>
</protein>
<evidence type="ECO:0000313" key="7">
    <source>
        <dbReference type="EMBL" id="EDQ92229.1"/>
    </source>
</evidence>
<proteinExistence type="predicted"/>
<dbReference type="PROSITE" id="PS51117">
    <property type="entry name" value="LAMININ_NTER"/>
    <property type="match status" value="1"/>
</dbReference>
<dbReference type="InterPro" id="IPR008211">
    <property type="entry name" value="Laminin_N"/>
</dbReference>
<dbReference type="eggNOG" id="KOG1836">
    <property type="taxonomic scope" value="Eukaryota"/>
</dbReference>
<feature type="compositionally biased region" description="Low complexity" evidence="3">
    <location>
        <begin position="2613"/>
        <end position="2645"/>
    </location>
</feature>
<dbReference type="GeneID" id="5888344"/>
<dbReference type="InterPro" id="IPR003609">
    <property type="entry name" value="Pan_app"/>
</dbReference>
<feature type="domain" description="Laminin N-terminal" evidence="6">
    <location>
        <begin position="24"/>
        <end position="297"/>
    </location>
</feature>
<evidence type="ECO:0000259" key="5">
    <source>
        <dbReference type="PROSITE" id="PS50027"/>
    </source>
</evidence>
<dbReference type="Gene3D" id="2.60.120.260">
    <property type="entry name" value="Galactose-binding domain-like"/>
    <property type="match status" value="1"/>
</dbReference>
<dbReference type="PROSITE" id="PS50027">
    <property type="entry name" value="EGF_LAM_2"/>
    <property type="match status" value="1"/>
</dbReference>
<dbReference type="Gene3D" id="2.170.300.10">
    <property type="entry name" value="Tie2 ligand-binding domain superfamily"/>
    <property type="match status" value="1"/>
</dbReference>
<evidence type="ECO:0000256" key="3">
    <source>
        <dbReference type="SAM" id="MobiDB-lite"/>
    </source>
</evidence>
<keyword evidence="1" id="KW-1015">Disulfide bond</keyword>
<dbReference type="CDD" id="cd00055">
    <property type="entry name" value="EGF_Lam"/>
    <property type="match status" value="2"/>
</dbReference>
<dbReference type="KEGG" id="mbr:MONBRDRAFT_6041"/>
<dbReference type="GO" id="GO:0009887">
    <property type="term" value="P:animal organ morphogenesis"/>
    <property type="evidence" value="ECO:0000318"/>
    <property type="project" value="GO_Central"/>
</dbReference>
<evidence type="ECO:0000256" key="2">
    <source>
        <dbReference type="ARBA" id="ARBA00023292"/>
    </source>
</evidence>
<evidence type="ECO:0008006" key="9">
    <source>
        <dbReference type="Google" id="ProtNLM"/>
    </source>
</evidence>
<dbReference type="Pfam" id="PF00053">
    <property type="entry name" value="EGF_laminin"/>
    <property type="match status" value="3"/>
</dbReference>